<dbReference type="InterPro" id="IPR001082">
    <property type="entry name" value="Pilin"/>
</dbReference>
<dbReference type="Pfam" id="PF07963">
    <property type="entry name" value="N_methyl"/>
    <property type="match status" value="1"/>
</dbReference>
<dbReference type="AlphaFoldDB" id="A0A251X8H3"/>
<keyword evidence="4" id="KW-0472">Membrane</keyword>
<dbReference type="EMBL" id="MSLT01000012">
    <property type="protein sequence ID" value="OUD14225.1"/>
    <property type="molecule type" value="Genomic_DNA"/>
</dbReference>
<dbReference type="GO" id="GO:0009289">
    <property type="term" value="C:pilus"/>
    <property type="evidence" value="ECO:0007669"/>
    <property type="project" value="InterPro"/>
</dbReference>
<feature type="transmembrane region" description="Helical" evidence="4">
    <location>
        <begin position="7"/>
        <end position="31"/>
    </location>
</feature>
<sequence>MIKFTRGFTLIELMIVIAIMAILSTIAMPTYQDAVIRTQISEGIKLAEPLQRHLELIYQQHQRFPADNHQAGLPQPQQLIGNYVTKMWVENGAIHITYGHRINAHVAGKTLTLRPATVMESPKSPLSWLCGYAQAVPGMQAQGHNLTDIPSLYLSPECRSWRNAS</sequence>
<keyword evidence="3" id="KW-0281">Fimbrium</keyword>
<protein>
    <recommendedName>
        <fullName evidence="7">Pilus assembly protein PilA</fullName>
    </recommendedName>
</protein>
<keyword evidence="4" id="KW-1133">Transmembrane helix</keyword>
<dbReference type="InterPro" id="IPR012902">
    <property type="entry name" value="N_methyl_site"/>
</dbReference>
<keyword evidence="2" id="KW-0488">Methylation</keyword>
<evidence type="ECO:0000256" key="3">
    <source>
        <dbReference type="RuleBase" id="RU000389"/>
    </source>
</evidence>
<dbReference type="NCBIfam" id="TIGR02532">
    <property type="entry name" value="IV_pilin_GFxxxE"/>
    <property type="match status" value="1"/>
</dbReference>
<dbReference type="SUPFAM" id="SSF54523">
    <property type="entry name" value="Pili subunits"/>
    <property type="match status" value="1"/>
</dbReference>
<dbReference type="OrthoDB" id="115249at2"/>
<dbReference type="GO" id="GO:0007155">
    <property type="term" value="P:cell adhesion"/>
    <property type="evidence" value="ECO:0007669"/>
    <property type="project" value="InterPro"/>
</dbReference>
<evidence type="ECO:0000313" key="6">
    <source>
        <dbReference type="Proteomes" id="UP000194798"/>
    </source>
</evidence>
<evidence type="ECO:0000256" key="1">
    <source>
        <dbReference type="ARBA" id="ARBA00005233"/>
    </source>
</evidence>
<dbReference type="Gene3D" id="3.30.700.10">
    <property type="entry name" value="Glycoprotein, Type 4 Pilin"/>
    <property type="match status" value="1"/>
</dbReference>
<keyword evidence="6" id="KW-1185">Reference proteome</keyword>
<comment type="similarity">
    <text evidence="1 3">Belongs to the N-Me-Phe pilin family.</text>
</comment>
<name>A0A251X8H3_9GAMM</name>
<evidence type="ECO:0000256" key="2">
    <source>
        <dbReference type="ARBA" id="ARBA00022481"/>
    </source>
</evidence>
<comment type="caution">
    <text evidence="5">The sequence shown here is derived from an EMBL/GenBank/DDBJ whole genome shotgun (WGS) entry which is preliminary data.</text>
</comment>
<evidence type="ECO:0000313" key="5">
    <source>
        <dbReference type="EMBL" id="OUD14225.1"/>
    </source>
</evidence>
<accession>A0A251X8H3</accession>
<dbReference type="PROSITE" id="PS00409">
    <property type="entry name" value="PROKAR_NTER_METHYL"/>
    <property type="match status" value="1"/>
</dbReference>
<keyword evidence="4" id="KW-0812">Transmembrane</keyword>
<dbReference type="Proteomes" id="UP000194798">
    <property type="component" value="Unassembled WGS sequence"/>
</dbReference>
<organism evidence="5 6">
    <name type="scientific">Thioflexithrix psekupsensis</name>
    <dbReference type="NCBI Taxonomy" id="1570016"/>
    <lineage>
        <taxon>Bacteria</taxon>
        <taxon>Pseudomonadati</taxon>
        <taxon>Pseudomonadota</taxon>
        <taxon>Gammaproteobacteria</taxon>
        <taxon>Thiotrichales</taxon>
        <taxon>Thioflexithrix</taxon>
    </lineage>
</organism>
<reference evidence="5 6" key="1">
    <citation type="submission" date="2016-12" db="EMBL/GenBank/DDBJ databases">
        <title>Thioflexothrix psekupsii D3 genome sequencing and assembly.</title>
        <authorList>
            <person name="Fomenkov A."/>
            <person name="Vincze T."/>
            <person name="Grabovich M."/>
            <person name="Anton B.P."/>
            <person name="Dubinina G."/>
            <person name="Orlova M."/>
            <person name="Belousova E."/>
            <person name="Roberts R.J."/>
        </authorList>
    </citation>
    <scope>NUCLEOTIDE SEQUENCE [LARGE SCALE GENOMIC DNA]</scope>
    <source>
        <strain evidence="5">D3</strain>
    </source>
</reference>
<evidence type="ECO:0000256" key="4">
    <source>
        <dbReference type="SAM" id="Phobius"/>
    </source>
</evidence>
<dbReference type="RefSeq" id="WP_086488006.1">
    <property type="nucleotide sequence ID" value="NZ_MSLT01000012.1"/>
</dbReference>
<evidence type="ECO:0008006" key="7">
    <source>
        <dbReference type="Google" id="ProtNLM"/>
    </source>
</evidence>
<dbReference type="InterPro" id="IPR045584">
    <property type="entry name" value="Pilin-like"/>
</dbReference>
<dbReference type="Pfam" id="PF00114">
    <property type="entry name" value="Pilin"/>
    <property type="match status" value="1"/>
</dbReference>
<proteinExistence type="inferred from homology"/>
<gene>
    <name evidence="5" type="ORF">TPSD3_07805</name>
</gene>